<name>A0A9W9XKV1_9EURO</name>
<dbReference type="EMBL" id="JAPWDS010000006">
    <property type="protein sequence ID" value="KAJ5494836.1"/>
    <property type="molecule type" value="Genomic_DNA"/>
</dbReference>
<sequence>MIIRVNESVGVVGLKGKKETDEKKTEESQGGKQFVGNTAEAKEARRRKVEGNSEKVRQNGEAVEKRTTKNEEKTDVKKGGAGTKRSEKQSAKPKKETEDSSRMQNLRKRT</sequence>
<evidence type="ECO:0000256" key="1">
    <source>
        <dbReference type="SAM" id="MobiDB-lite"/>
    </source>
</evidence>
<evidence type="ECO:0000313" key="3">
    <source>
        <dbReference type="Proteomes" id="UP001149954"/>
    </source>
</evidence>
<feature type="compositionally biased region" description="Basic and acidic residues" evidence="1">
    <location>
        <begin position="16"/>
        <end position="29"/>
    </location>
</feature>
<accession>A0A9W9XKV1</accession>
<comment type="caution">
    <text evidence="2">The sequence shown here is derived from an EMBL/GenBank/DDBJ whole genome shotgun (WGS) entry which is preliminary data.</text>
</comment>
<proteinExistence type="predicted"/>
<feature type="compositionally biased region" description="Basic and acidic residues" evidence="1">
    <location>
        <begin position="49"/>
        <end position="101"/>
    </location>
</feature>
<protein>
    <submittedName>
        <fullName evidence="2">Uncharacterized protein</fullName>
    </submittedName>
</protein>
<feature type="region of interest" description="Disordered" evidence="1">
    <location>
        <begin position="1"/>
        <end position="110"/>
    </location>
</feature>
<dbReference type="AlphaFoldDB" id="A0A9W9XKV1"/>
<reference evidence="2" key="1">
    <citation type="submission" date="2022-12" db="EMBL/GenBank/DDBJ databases">
        <authorList>
            <person name="Petersen C."/>
        </authorList>
    </citation>
    <scope>NUCLEOTIDE SEQUENCE</scope>
    <source>
        <strain evidence="2">IBT 29495</strain>
    </source>
</reference>
<keyword evidence="3" id="KW-1185">Reference proteome</keyword>
<dbReference type="Proteomes" id="UP001149954">
    <property type="component" value="Unassembled WGS sequence"/>
</dbReference>
<reference evidence="2" key="2">
    <citation type="journal article" date="2023" name="IMA Fungus">
        <title>Comparative genomic study of the Penicillium genus elucidates a diverse pangenome and 15 lateral gene transfer events.</title>
        <authorList>
            <person name="Petersen C."/>
            <person name="Sorensen T."/>
            <person name="Nielsen M.R."/>
            <person name="Sondergaard T.E."/>
            <person name="Sorensen J.L."/>
            <person name="Fitzpatrick D.A."/>
            <person name="Frisvad J.C."/>
            <person name="Nielsen K.L."/>
        </authorList>
    </citation>
    <scope>NUCLEOTIDE SEQUENCE</scope>
    <source>
        <strain evidence="2">IBT 29495</strain>
    </source>
</reference>
<gene>
    <name evidence="2" type="ORF">N7463_010923</name>
</gene>
<dbReference type="OrthoDB" id="3360421at2759"/>
<evidence type="ECO:0000313" key="2">
    <source>
        <dbReference type="EMBL" id="KAJ5494836.1"/>
    </source>
</evidence>
<organism evidence="2 3">
    <name type="scientific">Penicillium fimorum</name>
    <dbReference type="NCBI Taxonomy" id="1882269"/>
    <lineage>
        <taxon>Eukaryota</taxon>
        <taxon>Fungi</taxon>
        <taxon>Dikarya</taxon>
        <taxon>Ascomycota</taxon>
        <taxon>Pezizomycotina</taxon>
        <taxon>Eurotiomycetes</taxon>
        <taxon>Eurotiomycetidae</taxon>
        <taxon>Eurotiales</taxon>
        <taxon>Aspergillaceae</taxon>
        <taxon>Penicillium</taxon>
    </lineage>
</organism>